<keyword evidence="8 10" id="KW-0520">NAD</keyword>
<feature type="binding site" evidence="10">
    <location>
        <position position="56"/>
    </location>
    <ligand>
        <name>K(+)</name>
        <dbReference type="ChEBI" id="CHEBI:29103"/>
    </ligand>
</feature>
<dbReference type="Proteomes" id="UP001108123">
    <property type="component" value="Unassembled WGS sequence"/>
</dbReference>
<dbReference type="GO" id="GO:0052856">
    <property type="term" value="F:NAD(P)HX epimerase activity"/>
    <property type="evidence" value="ECO:0007669"/>
    <property type="project" value="UniProtKB-UniRule"/>
</dbReference>
<dbReference type="InterPro" id="IPR032976">
    <property type="entry name" value="YJEFN_prot_NAXE-like"/>
</dbReference>
<dbReference type="Pfam" id="PF03853">
    <property type="entry name" value="YjeF_N"/>
    <property type="match status" value="1"/>
</dbReference>
<evidence type="ECO:0000256" key="1">
    <source>
        <dbReference type="ARBA" id="ARBA00000013"/>
    </source>
</evidence>
<evidence type="ECO:0000256" key="8">
    <source>
        <dbReference type="ARBA" id="ARBA00023027"/>
    </source>
</evidence>
<keyword evidence="4 10" id="KW-0479">Metal-binding</keyword>
<comment type="catalytic activity">
    <reaction evidence="1 10">
        <text>(6R)-NADHX = (6S)-NADHX</text>
        <dbReference type="Rhea" id="RHEA:32215"/>
        <dbReference type="ChEBI" id="CHEBI:64074"/>
        <dbReference type="ChEBI" id="CHEBI:64075"/>
        <dbReference type="EC" id="5.1.99.6"/>
    </reaction>
</comment>
<proteinExistence type="inferred from homology"/>
<evidence type="ECO:0000256" key="4">
    <source>
        <dbReference type="ARBA" id="ARBA00022723"/>
    </source>
</evidence>
<evidence type="ECO:0000256" key="2">
    <source>
        <dbReference type="ARBA" id="ARBA00000909"/>
    </source>
</evidence>
<evidence type="ECO:0000256" key="5">
    <source>
        <dbReference type="ARBA" id="ARBA00022741"/>
    </source>
</evidence>
<dbReference type="InterPro" id="IPR004443">
    <property type="entry name" value="YjeF_N_dom"/>
</dbReference>
<feature type="binding site" evidence="10">
    <location>
        <position position="163"/>
    </location>
    <ligand>
        <name>K(+)</name>
        <dbReference type="ChEBI" id="CHEBI:29103"/>
    </ligand>
</feature>
<evidence type="ECO:0000256" key="7">
    <source>
        <dbReference type="ARBA" id="ARBA00022958"/>
    </source>
</evidence>
<dbReference type="PANTHER" id="PTHR13232:SF10">
    <property type="entry name" value="NAD(P)H-HYDRATE EPIMERASE"/>
    <property type="match status" value="1"/>
</dbReference>
<feature type="binding site" evidence="10">
    <location>
        <position position="127"/>
    </location>
    <ligand>
        <name>K(+)</name>
        <dbReference type="ChEBI" id="CHEBI:29103"/>
    </ligand>
</feature>
<accession>A0A844FFS7</accession>
<comment type="function">
    <text evidence="10">Catalyzes the epimerization of the S- and R-forms of NAD(P)HX, a damaged form of NAD(P)H that is a result of enzymatic or heat-dependent hydration. This is a prerequisite for the S-specific NAD(P)H-hydrate dehydratase to allow the repair of both epimers of NAD(P)HX.</text>
</comment>
<keyword evidence="9 10" id="KW-0413">Isomerase</keyword>
<dbReference type="EMBL" id="VULR01000003">
    <property type="protein sequence ID" value="MSS42820.1"/>
    <property type="molecule type" value="Genomic_DNA"/>
</dbReference>
<organism evidence="13 14">
    <name type="scientific">Anaerosalibacter bizertensis</name>
    <dbReference type="NCBI Taxonomy" id="932217"/>
    <lineage>
        <taxon>Bacteria</taxon>
        <taxon>Bacillati</taxon>
        <taxon>Bacillota</taxon>
        <taxon>Tissierellia</taxon>
        <taxon>Tissierellales</taxon>
        <taxon>Sporanaerobacteraceae</taxon>
        <taxon>Anaerosalibacter</taxon>
    </lineage>
</organism>
<feature type="binding site" evidence="10">
    <location>
        <begin position="131"/>
        <end position="137"/>
    </location>
    <ligand>
        <name>(6S)-NADPHX</name>
        <dbReference type="ChEBI" id="CHEBI:64076"/>
    </ligand>
</feature>
<sequence length="223" mass="24405">MEKVTSKQMNLIDSFCIKAIGIPGIVLMENAALKVIKNIDLNSYNNFTIVAGVGNNGGDGLAIGRHLSVLGKNVNVFVIGNVRHGSKDFVTNYSILRNMNIHIHHILEREDLKHLQKSVRSSEMVIDAIFGTGLSRNIEGLFERTISIINKSDNFILSVDIPSGLSSDTGEILNTCIKADKTVTFQLLKKGLVENSGEKYAGEIVVEPIGMPKIAIEKGLRNF</sequence>
<name>A0A844FFS7_9FIRM</name>
<gene>
    <name evidence="10" type="primary">nnrE</name>
    <name evidence="13" type="ORF">FYJ27_03605</name>
    <name evidence="12" type="ORF">L0P62_06905</name>
</gene>
<dbReference type="RefSeq" id="WP_154483285.1">
    <property type="nucleotide sequence ID" value="NZ_JAHLOA010000005.1"/>
</dbReference>
<evidence type="ECO:0000313" key="14">
    <source>
        <dbReference type="Proteomes" id="UP000462760"/>
    </source>
</evidence>
<dbReference type="EMBL" id="JAKNID010000022">
    <property type="protein sequence ID" value="MCG4565173.1"/>
    <property type="molecule type" value="Genomic_DNA"/>
</dbReference>
<dbReference type="GO" id="GO:0046872">
    <property type="term" value="F:metal ion binding"/>
    <property type="evidence" value="ECO:0007669"/>
    <property type="project" value="UniProtKB-KW"/>
</dbReference>
<keyword evidence="5 10" id="KW-0547">Nucleotide-binding</keyword>
<dbReference type="Proteomes" id="UP000462760">
    <property type="component" value="Unassembled WGS sequence"/>
</dbReference>
<reference evidence="13 14" key="1">
    <citation type="submission" date="2019-08" db="EMBL/GenBank/DDBJ databases">
        <title>In-depth cultivation of the pig gut microbiome towards novel bacterial diversity and tailored functional studies.</title>
        <authorList>
            <person name="Wylensek D."/>
            <person name="Hitch T.C.A."/>
            <person name="Clavel T."/>
        </authorList>
    </citation>
    <scope>NUCLEOTIDE SEQUENCE [LARGE SCALE GENOMIC DNA]</scope>
    <source>
        <strain evidence="13 14">Med78-601-WT-4W-RMD-3</strain>
    </source>
</reference>
<feature type="binding site" evidence="10">
    <location>
        <position position="160"/>
    </location>
    <ligand>
        <name>(6S)-NADPHX</name>
        <dbReference type="ChEBI" id="CHEBI:64076"/>
    </ligand>
</feature>
<keyword evidence="6 10" id="KW-0521">NADP</keyword>
<evidence type="ECO:0000256" key="9">
    <source>
        <dbReference type="ARBA" id="ARBA00023235"/>
    </source>
</evidence>
<comment type="cofactor">
    <cofactor evidence="10">
        <name>K(+)</name>
        <dbReference type="ChEBI" id="CHEBI:29103"/>
    </cofactor>
    <text evidence="10">Binds 1 potassium ion per subunit.</text>
</comment>
<dbReference type="AlphaFoldDB" id="A0A844FFS7"/>
<comment type="catalytic activity">
    <reaction evidence="2 10">
        <text>(6R)-NADPHX = (6S)-NADPHX</text>
        <dbReference type="Rhea" id="RHEA:32227"/>
        <dbReference type="ChEBI" id="CHEBI:64076"/>
        <dbReference type="ChEBI" id="CHEBI:64077"/>
        <dbReference type="EC" id="5.1.99.6"/>
    </reaction>
</comment>
<dbReference type="NCBIfam" id="TIGR00197">
    <property type="entry name" value="yjeF_nterm"/>
    <property type="match status" value="1"/>
</dbReference>
<keyword evidence="7 10" id="KW-0630">Potassium</keyword>
<feature type="binding site" evidence="10">
    <location>
        <begin position="55"/>
        <end position="59"/>
    </location>
    <ligand>
        <name>(6S)-NADPHX</name>
        <dbReference type="ChEBI" id="CHEBI:64076"/>
    </ligand>
</feature>
<evidence type="ECO:0000313" key="12">
    <source>
        <dbReference type="EMBL" id="MCG4565173.1"/>
    </source>
</evidence>
<evidence type="ECO:0000313" key="15">
    <source>
        <dbReference type="Proteomes" id="UP001108123"/>
    </source>
</evidence>
<keyword evidence="15" id="KW-1185">Reference proteome</keyword>
<comment type="caution">
    <text evidence="10">Lacks conserved residue(s) required for the propagation of feature annotation.</text>
</comment>
<evidence type="ECO:0000313" key="13">
    <source>
        <dbReference type="EMBL" id="MSS42820.1"/>
    </source>
</evidence>
<dbReference type="PANTHER" id="PTHR13232">
    <property type="entry name" value="NAD(P)H-HYDRATE EPIMERASE"/>
    <property type="match status" value="1"/>
</dbReference>
<evidence type="ECO:0000256" key="10">
    <source>
        <dbReference type="HAMAP-Rule" id="MF_01966"/>
    </source>
</evidence>
<dbReference type="SUPFAM" id="SSF64153">
    <property type="entry name" value="YjeF N-terminal domain-like"/>
    <property type="match status" value="1"/>
</dbReference>
<dbReference type="PROSITE" id="PS51385">
    <property type="entry name" value="YJEF_N"/>
    <property type="match status" value="1"/>
</dbReference>
<comment type="caution">
    <text evidence="13">The sequence shown here is derived from an EMBL/GenBank/DDBJ whole genome shotgun (WGS) entry which is preliminary data.</text>
</comment>
<dbReference type="Gene3D" id="3.40.50.10260">
    <property type="entry name" value="YjeF N-terminal domain"/>
    <property type="match status" value="1"/>
</dbReference>
<evidence type="ECO:0000256" key="3">
    <source>
        <dbReference type="ARBA" id="ARBA00012228"/>
    </source>
</evidence>
<dbReference type="InterPro" id="IPR036652">
    <property type="entry name" value="YjeF_N_dom_sf"/>
</dbReference>
<evidence type="ECO:0000256" key="6">
    <source>
        <dbReference type="ARBA" id="ARBA00022857"/>
    </source>
</evidence>
<protein>
    <recommendedName>
        <fullName evidence="3 10">NAD(P)H-hydrate epimerase</fullName>
        <ecNumber evidence="3 10">5.1.99.6</ecNumber>
    </recommendedName>
    <alternativeName>
        <fullName evidence="10">NAD(P)HX epimerase</fullName>
    </alternativeName>
</protein>
<evidence type="ECO:0000259" key="11">
    <source>
        <dbReference type="PROSITE" id="PS51385"/>
    </source>
</evidence>
<dbReference type="OrthoDB" id="9806925at2"/>
<dbReference type="EC" id="5.1.99.6" evidence="3 10"/>
<reference evidence="12" key="2">
    <citation type="submission" date="2022-01" db="EMBL/GenBank/DDBJ databases">
        <title>Collection of gut derived symbiotic bacterial strains cultured from healthy donors.</title>
        <authorList>
            <person name="Lin H."/>
            <person name="Kohout C."/>
            <person name="Waligurski E."/>
            <person name="Pamer E.G."/>
        </authorList>
    </citation>
    <scope>NUCLEOTIDE SEQUENCE</scope>
    <source>
        <strain evidence="12">MSK.14.39</strain>
    </source>
</reference>
<dbReference type="GO" id="GO:0000166">
    <property type="term" value="F:nucleotide binding"/>
    <property type="evidence" value="ECO:0007669"/>
    <property type="project" value="UniProtKB-KW"/>
</dbReference>
<dbReference type="HAMAP" id="MF_01966">
    <property type="entry name" value="NADHX_epimerase"/>
    <property type="match status" value="1"/>
</dbReference>
<feature type="domain" description="YjeF N-terminal" evidence="11">
    <location>
        <begin position="9"/>
        <end position="217"/>
    </location>
</feature>
<comment type="similarity">
    <text evidence="10">Belongs to the NnrE/AIBP family.</text>
</comment>